<proteinExistence type="predicted"/>
<dbReference type="GO" id="GO:0061928">
    <property type="term" value="F:glutathione specific gamma-glutamylcyclotransferase activity"/>
    <property type="evidence" value="ECO:0007669"/>
    <property type="project" value="UniProtKB-EC"/>
</dbReference>
<dbReference type="InterPro" id="IPR006840">
    <property type="entry name" value="ChaC"/>
</dbReference>
<organism evidence="3 4">
    <name type="scientific">Aspergillus sclerotialis</name>
    <dbReference type="NCBI Taxonomy" id="2070753"/>
    <lineage>
        <taxon>Eukaryota</taxon>
        <taxon>Fungi</taxon>
        <taxon>Dikarya</taxon>
        <taxon>Ascomycota</taxon>
        <taxon>Pezizomycotina</taxon>
        <taxon>Eurotiomycetes</taxon>
        <taxon>Eurotiomycetidae</taxon>
        <taxon>Eurotiales</taxon>
        <taxon>Aspergillaceae</taxon>
        <taxon>Aspergillus</taxon>
        <taxon>Aspergillus subgen. Polypaecilum</taxon>
    </lineage>
</organism>
<dbReference type="GO" id="GO:0006751">
    <property type="term" value="P:glutathione catabolic process"/>
    <property type="evidence" value="ECO:0007669"/>
    <property type="project" value="InterPro"/>
</dbReference>
<keyword evidence="4" id="KW-1185">Reference proteome</keyword>
<gene>
    <name evidence="3" type="ORF">PHISCL_03320</name>
</gene>
<name>A0A3A2ZMJ2_9EURO</name>
<dbReference type="PANTHER" id="PTHR12192">
    <property type="entry name" value="CATION TRANSPORT PROTEIN CHAC-RELATED"/>
    <property type="match status" value="1"/>
</dbReference>
<dbReference type="PANTHER" id="PTHR12192:SF2">
    <property type="entry name" value="GLUTATHIONE-SPECIFIC GAMMA-GLUTAMYLCYCLOTRANSFERASE 2"/>
    <property type="match status" value="1"/>
</dbReference>
<dbReference type="OrthoDB" id="1933483at2759"/>
<dbReference type="GO" id="GO:0005737">
    <property type="term" value="C:cytoplasm"/>
    <property type="evidence" value="ECO:0007669"/>
    <property type="project" value="TreeGrafter"/>
</dbReference>
<reference evidence="4" key="1">
    <citation type="submission" date="2017-02" db="EMBL/GenBank/DDBJ databases">
        <authorList>
            <person name="Tafer H."/>
            <person name="Lopandic K."/>
        </authorList>
    </citation>
    <scope>NUCLEOTIDE SEQUENCE [LARGE SCALE GENOMIC DNA]</scope>
    <source>
        <strain evidence="4">CBS 366.77</strain>
    </source>
</reference>
<sequence>MSSTDHRGTPEAPGRVVTVIERSFWETLDDPLAHYETTSARVWGAAYHIPSTHAEEVHDYLDDREIDGYTVHYTPFHPTTPSPEPPHNIANPNPNASPLSTPITCMVYIGQPTNPQFLRDPARRKPADVAGVISRSVGLSGRNSEYLYLLEKALQGLGLGTADAHVTDLVRRVKEIEGVEVKEAEERLAERKLR</sequence>
<dbReference type="Pfam" id="PF04752">
    <property type="entry name" value="ChaC"/>
    <property type="match status" value="1"/>
</dbReference>
<evidence type="ECO:0000313" key="4">
    <source>
        <dbReference type="Proteomes" id="UP000266188"/>
    </source>
</evidence>
<dbReference type="Proteomes" id="UP000266188">
    <property type="component" value="Unassembled WGS sequence"/>
</dbReference>
<dbReference type="AlphaFoldDB" id="A0A3A2ZMJ2"/>
<accession>A0A3A2ZMJ2</accession>
<protein>
    <recommendedName>
        <fullName evidence="1">glutathione-specific gamma-glutamylcyclotransferase</fullName>
        <ecNumber evidence="1">4.3.2.7</ecNumber>
    </recommendedName>
</protein>
<dbReference type="EC" id="4.3.2.7" evidence="1"/>
<comment type="caution">
    <text evidence="3">The sequence shown here is derived from an EMBL/GenBank/DDBJ whole genome shotgun (WGS) entry which is preliminary data.</text>
</comment>
<evidence type="ECO:0000313" key="3">
    <source>
        <dbReference type="EMBL" id="RJE24372.1"/>
    </source>
</evidence>
<dbReference type="STRING" id="2070753.A0A3A2ZMJ2"/>
<evidence type="ECO:0000256" key="2">
    <source>
        <dbReference type="ARBA" id="ARBA00023239"/>
    </source>
</evidence>
<dbReference type="EMBL" id="MVGC01000084">
    <property type="protein sequence ID" value="RJE24372.1"/>
    <property type="molecule type" value="Genomic_DNA"/>
</dbReference>
<feature type="non-terminal residue" evidence="3">
    <location>
        <position position="194"/>
    </location>
</feature>
<evidence type="ECO:0000256" key="1">
    <source>
        <dbReference type="ARBA" id="ARBA00012344"/>
    </source>
</evidence>
<keyword evidence="2" id="KW-0456">Lyase</keyword>